<dbReference type="EMBL" id="LJZO01000034">
    <property type="protein sequence ID" value="ROV93126.1"/>
    <property type="molecule type" value="Genomic_DNA"/>
</dbReference>
<dbReference type="OrthoDB" id="10250354at2759"/>
<dbReference type="SMART" id="SM00271">
    <property type="entry name" value="DnaJ"/>
    <property type="match status" value="1"/>
</dbReference>
<feature type="region of interest" description="Disordered" evidence="1">
    <location>
        <begin position="188"/>
        <end position="213"/>
    </location>
</feature>
<comment type="caution">
    <text evidence="4">The sequence shown here is derived from an EMBL/GenBank/DDBJ whole genome shotgun (WGS) entry which is preliminary data.</text>
</comment>
<dbReference type="AlphaFoldDB" id="A0A423VQ16"/>
<protein>
    <recommendedName>
        <fullName evidence="3">J domain-containing protein</fullName>
    </recommendedName>
</protein>
<evidence type="ECO:0000313" key="4">
    <source>
        <dbReference type="EMBL" id="ROV93126.1"/>
    </source>
</evidence>
<feature type="domain" description="J" evidence="3">
    <location>
        <begin position="87"/>
        <end position="153"/>
    </location>
</feature>
<dbReference type="PANTHER" id="PTHR44240">
    <property type="entry name" value="DNAJ DOMAIN (PROKARYOTIC HEAT SHOCK PROTEIN)-RELATED"/>
    <property type="match status" value="1"/>
</dbReference>
<dbReference type="Gene3D" id="1.10.287.110">
    <property type="entry name" value="DnaJ domain"/>
    <property type="match status" value="1"/>
</dbReference>
<dbReference type="Proteomes" id="UP000284375">
    <property type="component" value="Unassembled WGS sequence"/>
</dbReference>
<dbReference type="Pfam" id="PF00226">
    <property type="entry name" value="DnaJ"/>
    <property type="match status" value="1"/>
</dbReference>
<keyword evidence="2" id="KW-1133">Transmembrane helix</keyword>
<evidence type="ECO:0000313" key="5">
    <source>
        <dbReference type="Proteomes" id="UP000284375"/>
    </source>
</evidence>
<keyword evidence="2" id="KW-0812">Transmembrane</keyword>
<keyword evidence="5" id="KW-1185">Reference proteome</keyword>
<dbReference type="PANTHER" id="PTHR44240:SF10">
    <property type="entry name" value="J DOMAIN-CONTAINING PROTEIN"/>
    <property type="match status" value="1"/>
</dbReference>
<dbReference type="STRING" id="252740.A0A423VQ16"/>
<dbReference type="SUPFAM" id="SSF46565">
    <property type="entry name" value="Chaperone J-domain"/>
    <property type="match status" value="1"/>
</dbReference>
<keyword evidence="2" id="KW-0472">Membrane</keyword>
<proteinExistence type="predicted"/>
<dbReference type="CDD" id="cd06257">
    <property type="entry name" value="DnaJ"/>
    <property type="match status" value="1"/>
</dbReference>
<organism evidence="4 5">
    <name type="scientific">Cytospora chrysosperma</name>
    <name type="common">Cytospora canker fungus</name>
    <name type="synonym">Sphaeria chrysosperma</name>
    <dbReference type="NCBI Taxonomy" id="252740"/>
    <lineage>
        <taxon>Eukaryota</taxon>
        <taxon>Fungi</taxon>
        <taxon>Dikarya</taxon>
        <taxon>Ascomycota</taxon>
        <taxon>Pezizomycotina</taxon>
        <taxon>Sordariomycetes</taxon>
        <taxon>Sordariomycetidae</taxon>
        <taxon>Diaporthales</taxon>
        <taxon>Cytosporaceae</taxon>
        <taxon>Cytospora</taxon>
    </lineage>
</organism>
<dbReference type="InterPro" id="IPR052276">
    <property type="entry name" value="Diphthamide-biosynth_chaperone"/>
</dbReference>
<reference evidence="4 5" key="1">
    <citation type="submission" date="2015-09" db="EMBL/GenBank/DDBJ databases">
        <title>Host preference determinants of Valsa canker pathogens revealed by comparative genomics.</title>
        <authorList>
            <person name="Yin Z."/>
            <person name="Huang L."/>
        </authorList>
    </citation>
    <scope>NUCLEOTIDE SEQUENCE [LARGE SCALE GENOMIC DNA]</scope>
    <source>
        <strain evidence="4 5">YSFL</strain>
    </source>
</reference>
<name>A0A423VQ16_CYTCH</name>
<evidence type="ECO:0000256" key="1">
    <source>
        <dbReference type="SAM" id="MobiDB-lite"/>
    </source>
</evidence>
<dbReference type="PRINTS" id="PR00625">
    <property type="entry name" value="JDOMAIN"/>
</dbReference>
<dbReference type="InterPro" id="IPR001623">
    <property type="entry name" value="DnaJ_domain"/>
</dbReference>
<dbReference type="PROSITE" id="PS50076">
    <property type="entry name" value="DNAJ_2"/>
    <property type="match status" value="1"/>
</dbReference>
<accession>A0A423VQ16</accession>
<dbReference type="InterPro" id="IPR036869">
    <property type="entry name" value="J_dom_sf"/>
</dbReference>
<evidence type="ECO:0000259" key="3">
    <source>
        <dbReference type="PROSITE" id="PS50076"/>
    </source>
</evidence>
<gene>
    <name evidence="4" type="ORF">VSDG_07343</name>
</gene>
<feature type="transmembrane region" description="Helical" evidence="2">
    <location>
        <begin position="56"/>
        <end position="79"/>
    </location>
</feature>
<sequence length="236" mass="27138">MLLRSGKTYAVKTPGGPAAASKNNKRVCTSESGMLNTILLMCKRLLRSTYIWLRDFLYYTMLCGFLCTLLAMIASSVIIRGHQPSQSYYDTLGVSPLAAKSDIKAAYRKLSLQTHPDKLGSSTFDNPAYLHIREAYETLSAEDHVRCTYDLTNGIEGLWSSDDCIRARREFNAREEFRRLDELEKARQKNENEKKERQRRREERWRQQEERDQGAMLVSRSAAALKGFFANIHAPW</sequence>
<evidence type="ECO:0000256" key="2">
    <source>
        <dbReference type="SAM" id="Phobius"/>
    </source>
</evidence>